<comment type="caution">
    <text evidence="2">The sequence shown here is derived from an EMBL/GenBank/DDBJ whole genome shotgun (WGS) entry which is preliminary data.</text>
</comment>
<keyword evidence="3" id="KW-1185">Reference proteome</keyword>
<reference evidence="2 3" key="1">
    <citation type="submission" date="2022-04" db="EMBL/GenBank/DDBJ databases">
        <title>Positive selection, recombination, and allopatry shape intraspecific diversity of widespread and dominant cyanobacteria.</title>
        <authorList>
            <person name="Wei J."/>
            <person name="Shu W."/>
            <person name="Hu C."/>
        </authorList>
    </citation>
    <scope>NUCLEOTIDE SEQUENCE [LARGE SCALE GENOMIC DNA]</scope>
    <source>
        <strain evidence="2 3">AS-A4</strain>
    </source>
</reference>
<evidence type="ECO:0000313" key="3">
    <source>
        <dbReference type="Proteomes" id="UP001476950"/>
    </source>
</evidence>
<organism evidence="2 3">
    <name type="scientific">Stenomitos frigidus AS-A4</name>
    <dbReference type="NCBI Taxonomy" id="2933935"/>
    <lineage>
        <taxon>Bacteria</taxon>
        <taxon>Bacillati</taxon>
        <taxon>Cyanobacteriota</taxon>
        <taxon>Cyanophyceae</taxon>
        <taxon>Leptolyngbyales</taxon>
        <taxon>Leptolyngbyaceae</taxon>
        <taxon>Stenomitos</taxon>
    </lineage>
</organism>
<gene>
    <name evidence="2" type="ORF">NDI38_12805</name>
</gene>
<feature type="compositionally biased region" description="Basic and acidic residues" evidence="1">
    <location>
        <begin position="28"/>
        <end position="41"/>
    </location>
</feature>
<evidence type="ECO:0008006" key="4">
    <source>
        <dbReference type="Google" id="ProtNLM"/>
    </source>
</evidence>
<dbReference type="EMBL" id="JAMPLM010000010">
    <property type="protein sequence ID" value="MEP1059320.1"/>
    <property type="molecule type" value="Genomic_DNA"/>
</dbReference>
<name>A0ABV0KJF2_9CYAN</name>
<protein>
    <recommendedName>
        <fullName evidence="4">Outer membrane protein beta-barrel domain-containing protein</fullName>
    </recommendedName>
</protein>
<accession>A0ABV0KJF2</accession>
<feature type="compositionally biased region" description="Pro residues" evidence="1">
    <location>
        <begin position="91"/>
        <end position="103"/>
    </location>
</feature>
<evidence type="ECO:0000313" key="2">
    <source>
        <dbReference type="EMBL" id="MEP1059320.1"/>
    </source>
</evidence>
<feature type="region of interest" description="Disordered" evidence="1">
    <location>
        <begin position="28"/>
        <end position="111"/>
    </location>
</feature>
<sequence length="306" mass="33406">MSLAFFAAPAWCQYPEAAPLMLEPVETKERSKEAAVTEVGKEPQPTRLVASPMANQETDSTTTRLNTQPSTAQPVEGPQHSDLTTSQSTPLPQPAPTPNPQTPNPAATIPIDLDPALTESSPVLQRWLKQVPNVLTDIRRDPSFRTRLRLGYSQFPSTRQAGGVHLGIEDVFVGRSGLTLSADYQTAFNGTREAWGADLRYYVRPLGSIINVAPVIGYRHLATTRYTTDGVHVGLRLLLVPSRTGAADLALTQSWVAPGSEAEVGLTTLSFGYALTHNLRLSTDLQKQNSRFRSDSRVGIGLEWMF</sequence>
<feature type="compositionally biased region" description="Polar residues" evidence="1">
    <location>
        <begin position="53"/>
        <end position="73"/>
    </location>
</feature>
<evidence type="ECO:0000256" key="1">
    <source>
        <dbReference type="SAM" id="MobiDB-lite"/>
    </source>
</evidence>
<proteinExistence type="predicted"/>
<dbReference type="RefSeq" id="WP_199305226.1">
    <property type="nucleotide sequence ID" value="NZ_JAMPLM010000010.1"/>
</dbReference>
<dbReference type="Proteomes" id="UP001476950">
    <property type="component" value="Unassembled WGS sequence"/>
</dbReference>